<organism evidence="3 4">
    <name type="scientific">Cotesia congregata</name>
    <name type="common">Parasitoid wasp</name>
    <name type="synonym">Apanteles congregatus</name>
    <dbReference type="NCBI Taxonomy" id="51543"/>
    <lineage>
        <taxon>Eukaryota</taxon>
        <taxon>Metazoa</taxon>
        <taxon>Ecdysozoa</taxon>
        <taxon>Arthropoda</taxon>
        <taxon>Hexapoda</taxon>
        <taxon>Insecta</taxon>
        <taxon>Pterygota</taxon>
        <taxon>Neoptera</taxon>
        <taxon>Endopterygota</taxon>
        <taxon>Hymenoptera</taxon>
        <taxon>Apocrita</taxon>
        <taxon>Ichneumonoidea</taxon>
        <taxon>Braconidae</taxon>
        <taxon>Microgastrinae</taxon>
        <taxon>Cotesia</taxon>
    </lineage>
</organism>
<gene>
    <name evidence="3" type="ORF">HICCMSTLAB_LOCUS4797</name>
</gene>
<accession>A0A8J2HB38</accession>
<feature type="transmembrane region" description="Helical" evidence="2">
    <location>
        <begin position="36"/>
        <end position="55"/>
    </location>
</feature>
<sequence length="300" mass="33687">MGYLYMYYKYISYINIHSGSFSILLIFIIKCNLLDAWIIFKMNFIIALLSSLLVVHGIPANKRDDIPHDSRIFIREVEDRSGDSEKLHRNPTDLPVVSTPTTVTITTEQENLVMPKTVKAFEANDMEKSVVHPTDQDDNDNRTDNTNNYRKVPVEDETFGGDFEQHSDPKISREKLNTRPEKDNSPLKNIKGTTDLPVEEKVTSNIVSSTYAETNQVSVGVFNSTKAPINFLVGSNEPLTLESRQEIVERSENLIARIKNGEIPDRSMPSGLIALVSAVGVATITVMAYISTWESRASCQ</sequence>
<proteinExistence type="predicted"/>
<reference evidence="3" key="1">
    <citation type="submission" date="2021-04" db="EMBL/GenBank/DDBJ databases">
        <authorList>
            <person name="Chebbi M.A.C M."/>
        </authorList>
    </citation>
    <scope>NUCLEOTIDE SEQUENCE</scope>
</reference>
<keyword evidence="2" id="KW-1133">Transmembrane helix</keyword>
<dbReference type="OrthoDB" id="8197303at2759"/>
<comment type="caution">
    <text evidence="3">The sequence shown here is derived from an EMBL/GenBank/DDBJ whole genome shotgun (WGS) entry which is preliminary data.</text>
</comment>
<name>A0A8J2HB38_COTCN</name>
<keyword evidence="2" id="KW-0812">Transmembrane</keyword>
<evidence type="ECO:0000313" key="3">
    <source>
        <dbReference type="EMBL" id="CAG5088314.1"/>
    </source>
</evidence>
<dbReference type="EMBL" id="CAJNRD030001119">
    <property type="protein sequence ID" value="CAG5088314.1"/>
    <property type="molecule type" value="Genomic_DNA"/>
</dbReference>
<evidence type="ECO:0000256" key="1">
    <source>
        <dbReference type="SAM" id="MobiDB-lite"/>
    </source>
</evidence>
<keyword evidence="2" id="KW-0472">Membrane</keyword>
<keyword evidence="4" id="KW-1185">Reference proteome</keyword>
<dbReference type="Proteomes" id="UP000786811">
    <property type="component" value="Unassembled WGS sequence"/>
</dbReference>
<dbReference type="AlphaFoldDB" id="A0A8J2HB38"/>
<evidence type="ECO:0000313" key="4">
    <source>
        <dbReference type="Proteomes" id="UP000786811"/>
    </source>
</evidence>
<evidence type="ECO:0000256" key="2">
    <source>
        <dbReference type="SAM" id="Phobius"/>
    </source>
</evidence>
<feature type="compositionally biased region" description="Basic and acidic residues" evidence="1">
    <location>
        <begin position="163"/>
        <end position="185"/>
    </location>
</feature>
<feature type="transmembrane region" description="Helical" evidence="2">
    <location>
        <begin position="12"/>
        <end position="30"/>
    </location>
</feature>
<feature type="transmembrane region" description="Helical" evidence="2">
    <location>
        <begin position="272"/>
        <end position="290"/>
    </location>
</feature>
<protein>
    <submittedName>
        <fullName evidence="3">Uncharacterized protein</fullName>
    </submittedName>
</protein>
<feature type="region of interest" description="Disordered" evidence="1">
    <location>
        <begin position="125"/>
        <end position="192"/>
    </location>
</feature>